<gene>
    <name evidence="2" type="ORF">GCM10008171_05260</name>
</gene>
<dbReference type="Pfam" id="PF07845">
    <property type="entry name" value="DUF1636"/>
    <property type="match status" value="1"/>
</dbReference>
<dbReference type="InterPro" id="IPR012863">
    <property type="entry name" value="DUF1636"/>
</dbReference>
<dbReference type="Proteomes" id="UP001143364">
    <property type="component" value="Unassembled WGS sequence"/>
</dbReference>
<feature type="region of interest" description="Disordered" evidence="1">
    <location>
        <begin position="93"/>
        <end position="133"/>
    </location>
</feature>
<protein>
    <recommendedName>
        <fullName evidence="4">DUF1636 domain-containing protein</fullName>
    </recommendedName>
</protein>
<proteinExistence type="predicted"/>
<evidence type="ECO:0000256" key="1">
    <source>
        <dbReference type="SAM" id="MobiDB-lite"/>
    </source>
</evidence>
<dbReference type="AlphaFoldDB" id="A0A9W6JDI2"/>
<dbReference type="RefSeq" id="WP_271203234.1">
    <property type="nucleotide sequence ID" value="NZ_BSFK01000005.1"/>
</dbReference>
<accession>A0A9W6JDI2</accession>
<name>A0A9W6JDI2_9HYPH</name>
<sequence length="133" mass="13550">MSGKAVTVTVCRTCRPEGAPREGEPEGARLARAAAQALAGEDAEVNAIACLSACARGCAATVAADGKFAYVIGGLTADDAADLAAFARAHAESADGVPPWRARPEKVRKNTVARLPPPGRAHALVEPPPPEEA</sequence>
<reference evidence="2" key="2">
    <citation type="submission" date="2023-01" db="EMBL/GenBank/DDBJ databases">
        <authorList>
            <person name="Sun Q."/>
            <person name="Evtushenko L."/>
        </authorList>
    </citation>
    <scope>NUCLEOTIDE SEQUENCE</scope>
    <source>
        <strain evidence="2">VKM B-2555</strain>
    </source>
</reference>
<reference evidence="2" key="1">
    <citation type="journal article" date="2014" name="Int. J. Syst. Evol. Microbiol.">
        <title>Complete genome sequence of Corynebacterium casei LMG S-19264T (=DSM 44701T), isolated from a smear-ripened cheese.</title>
        <authorList>
            <consortium name="US DOE Joint Genome Institute (JGI-PGF)"/>
            <person name="Walter F."/>
            <person name="Albersmeier A."/>
            <person name="Kalinowski J."/>
            <person name="Ruckert C."/>
        </authorList>
    </citation>
    <scope>NUCLEOTIDE SEQUENCE</scope>
    <source>
        <strain evidence="2">VKM B-2555</strain>
    </source>
</reference>
<comment type="caution">
    <text evidence="2">The sequence shown here is derived from an EMBL/GenBank/DDBJ whole genome shotgun (WGS) entry which is preliminary data.</text>
</comment>
<evidence type="ECO:0000313" key="2">
    <source>
        <dbReference type="EMBL" id="GLK75272.1"/>
    </source>
</evidence>
<organism evidence="2 3">
    <name type="scientific">Methylopila jiangsuensis</name>
    <dbReference type="NCBI Taxonomy" id="586230"/>
    <lineage>
        <taxon>Bacteria</taxon>
        <taxon>Pseudomonadati</taxon>
        <taxon>Pseudomonadota</taxon>
        <taxon>Alphaproteobacteria</taxon>
        <taxon>Hyphomicrobiales</taxon>
        <taxon>Methylopilaceae</taxon>
        <taxon>Methylopila</taxon>
    </lineage>
</organism>
<dbReference type="EMBL" id="BSFK01000005">
    <property type="protein sequence ID" value="GLK75272.1"/>
    <property type="molecule type" value="Genomic_DNA"/>
</dbReference>
<evidence type="ECO:0000313" key="3">
    <source>
        <dbReference type="Proteomes" id="UP001143364"/>
    </source>
</evidence>
<evidence type="ECO:0008006" key="4">
    <source>
        <dbReference type="Google" id="ProtNLM"/>
    </source>
</evidence>
<keyword evidence="3" id="KW-1185">Reference proteome</keyword>